<feature type="transmembrane region" description="Helical" evidence="8">
    <location>
        <begin position="265"/>
        <end position="283"/>
    </location>
</feature>
<proteinExistence type="inferred from homology"/>
<dbReference type="SUPFAM" id="SSF48452">
    <property type="entry name" value="TPR-like"/>
    <property type="match status" value="1"/>
</dbReference>
<evidence type="ECO:0000313" key="11">
    <source>
        <dbReference type="Proteomes" id="UP000198647"/>
    </source>
</evidence>
<name>A0A1H3DRG2_9BACI</name>
<evidence type="ECO:0000256" key="5">
    <source>
        <dbReference type="ARBA" id="ARBA00022989"/>
    </source>
</evidence>
<evidence type="ECO:0000259" key="9">
    <source>
        <dbReference type="Pfam" id="PF01694"/>
    </source>
</evidence>
<reference evidence="10 11" key="1">
    <citation type="submission" date="2016-10" db="EMBL/GenBank/DDBJ databases">
        <authorList>
            <person name="Varghese N."/>
            <person name="Submissions S."/>
        </authorList>
    </citation>
    <scope>NUCLEOTIDE SEQUENCE [LARGE SCALE GENOMIC DNA]</scope>
    <source>
        <strain evidence="10 11">DSM 20748</strain>
    </source>
</reference>
<dbReference type="Gene3D" id="1.25.40.10">
    <property type="entry name" value="Tetratricopeptide repeat domain"/>
    <property type="match status" value="1"/>
</dbReference>
<dbReference type="Proteomes" id="UP000198647">
    <property type="component" value="Unassembled WGS sequence"/>
</dbReference>
<accession>A0A1H3DRG2</accession>
<dbReference type="PANTHER" id="PTHR43731">
    <property type="entry name" value="RHOMBOID PROTEASE"/>
    <property type="match status" value="1"/>
</dbReference>
<protein>
    <submittedName>
        <fullName evidence="10">Rhomboid protease GluP</fullName>
    </submittedName>
</protein>
<comment type="similarity">
    <text evidence="2">Belongs to the peptidase S54 family.</text>
</comment>
<keyword evidence="4" id="KW-0378">Hydrolase</keyword>
<evidence type="ECO:0000256" key="8">
    <source>
        <dbReference type="SAM" id="Phobius"/>
    </source>
</evidence>
<dbReference type="Gene3D" id="1.20.1540.10">
    <property type="entry name" value="Rhomboid-like"/>
    <property type="match status" value="1"/>
</dbReference>
<dbReference type="Pfam" id="PF13181">
    <property type="entry name" value="TPR_8"/>
    <property type="match status" value="1"/>
</dbReference>
<keyword evidence="3 8" id="KW-0812">Transmembrane</keyword>
<dbReference type="Pfam" id="PF01694">
    <property type="entry name" value="Rhomboid"/>
    <property type="match status" value="1"/>
</dbReference>
<evidence type="ECO:0000256" key="4">
    <source>
        <dbReference type="ARBA" id="ARBA00022801"/>
    </source>
</evidence>
<dbReference type="SUPFAM" id="SSF144091">
    <property type="entry name" value="Rhomboid-like"/>
    <property type="match status" value="1"/>
</dbReference>
<feature type="transmembrane region" description="Helical" evidence="8">
    <location>
        <begin position="182"/>
        <end position="198"/>
    </location>
</feature>
<keyword evidence="6 8" id="KW-0472">Membrane</keyword>
<feature type="transmembrane region" description="Helical" evidence="8">
    <location>
        <begin position="319"/>
        <end position="338"/>
    </location>
</feature>
<keyword evidence="5 8" id="KW-1133">Transmembrane helix</keyword>
<comment type="caution">
    <text evidence="10">The sequence shown here is derived from an EMBL/GenBank/DDBJ whole genome shotgun (WGS) entry which is preliminary data.</text>
</comment>
<feature type="transmembrane region" description="Helical" evidence="8">
    <location>
        <begin position="233"/>
        <end position="253"/>
    </location>
</feature>
<feature type="domain" description="Peptidase S54 rhomboid" evidence="9">
    <location>
        <begin position="224"/>
        <end position="355"/>
    </location>
</feature>
<dbReference type="GO" id="GO:0008233">
    <property type="term" value="F:peptidase activity"/>
    <property type="evidence" value="ECO:0007669"/>
    <property type="project" value="UniProtKB-KW"/>
</dbReference>
<comment type="subcellular location">
    <subcellularLocation>
        <location evidence="1">Membrane</location>
        <topology evidence="1">Multi-pass membrane protein</topology>
    </subcellularLocation>
</comment>
<keyword evidence="10" id="KW-0645">Protease</keyword>
<gene>
    <name evidence="10" type="ORF">SAMN04488081_1070</name>
</gene>
<dbReference type="InterPro" id="IPR019734">
    <property type="entry name" value="TPR_rpt"/>
</dbReference>
<keyword evidence="11" id="KW-1185">Reference proteome</keyword>
<feature type="transmembrane region" description="Helical" evidence="8">
    <location>
        <begin position="289"/>
        <end position="307"/>
    </location>
</feature>
<feature type="region of interest" description="Disordered" evidence="7">
    <location>
        <begin position="482"/>
        <end position="507"/>
    </location>
</feature>
<dbReference type="InterPro" id="IPR011990">
    <property type="entry name" value="TPR-like_helical_dom_sf"/>
</dbReference>
<evidence type="ECO:0000256" key="2">
    <source>
        <dbReference type="ARBA" id="ARBA00009045"/>
    </source>
</evidence>
<organism evidence="10 11">
    <name type="scientific">Salimicrobium album</name>
    <dbReference type="NCBI Taxonomy" id="50717"/>
    <lineage>
        <taxon>Bacteria</taxon>
        <taxon>Bacillati</taxon>
        <taxon>Bacillota</taxon>
        <taxon>Bacilli</taxon>
        <taxon>Bacillales</taxon>
        <taxon>Bacillaceae</taxon>
        <taxon>Salimicrobium</taxon>
    </lineage>
</organism>
<evidence type="ECO:0000256" key="7">
    <source>
        <dbReference type="SAM" id="MobiDB-lite"/>
    </source>
</evidence>
<dbReference type="InterPro" id="IPR050925">
    <property type="entry name" value="Rhomboid_protease_S54"/>
</dbReference>
<dbReference type="PANTHER" id="PTHR43731:SF14">
    <property type="entry name" value="PRESENILIN-ASSOCIATED RHOMBOID-LIKE PROTEIN, MITOCHONDRIAL"/>
    <property type="match status" value="1"/>
</dbReference>
<evidence type="ECO:0000256" key="6">
    <source>
        <dbReference type="ARBA" id="ARBA00023136"/>
    </source>
</evidence>
<evidence type="ECO:0000256" key="3">
    <source>
        <dbReference type="ARBA" id="ARBA00022692"/>
    </source>
</evidence>
<feature type="transmembrane region" description="Helical" evidence="8">
    <location>
        <begin position="366"/>
        <end position="384"/>
    </location>
</feature>
<sequence>MEMEQRYFFWKLAYDLVSRFDFEIIHLHLQREEVWLEKSSGGQSHVIRLLNKEFHWSNHVKADIEHVNRQLEKNKRYFSGRIKNIDLLYVAEHPTVDEFDSPSVKLAHNSNVIFLSDDNKERGLEQLAATNKLDHPPEINYKLPDAPLEYESTIEYMKHQLYSIRQKQQQKMREVFEYGKPRITYLLLIINLIIFYYLESVGSTTSISTLIEYGAKYNPGIIEGEWWRLISSMFLHIGVLHLLMNMLALFYLGTAVEQIYGSFRFTMIYFLAGILGSAASFYFNTSVAAGASGAIFGLFGALLYFAWRYPSLFFRTMGWNLIILVAINIVFGITVPQVDNSGHMGGLIGGFLAAQLVDLPKLSHRVYRTVSVALYALGLAVLLASGSGGDLKLTAADIQYLQELQEEERYEDMLDITESLEKTEGEWEDEYLFFRSYAYLQTGKENLAFDDLRKAVDIAPEFAEAHFNLSILYERRGNEKKAEYHQEKAEELNAELRNKDPERPASS</sequence>
<dbReference type="RefSeq" id="WP_008588840.1">
    <property type="nucleotide sequence ID" value="NZ_FNOS01000002.1"/>
</dbReference>
<evidence type="ECO:0000256" key="1">
    <source>
        <dbReference type="ARBA" id="ARBA00004141"/>
    </source>
</evidence>
<dbReference type="InterPro" id="IPR035952">
    <property type="entry name" value="Rhomboid-like_sf"/>
</dbReference>
<dbReference type="EMBL" id="FNOS01000002">
    <property type="protein sequence ID" value="SDX68951.1"/>
    <property type="molecule type" value="Genomic_DNA"/>
</dbReference>
<dbReference type="SMART" id="SM00028">
    <property type="entry name" value="TPR"/>
    <property type="match status" value="2"/>
</dbReference>
<evidence type="ECO:0000313" key="10">
    <source>
        <dbReference type="EMBL" id="SDX68951.1"/>
    </source>
</evidence>
<dbReference type="GO" id="GO:0006508">
    <property type="term" value="P:proteolysis"/>
    <property type="evidence" value="ECO:0007669"/>
    <property type="project" value="UniProtKB-KW"/>
</dbReference>
<dbReference type="InterPro" id="IPR022764">
    <property type="entry name" value="Peptidase_S54_rhomboid_dom"/>
</dbReference>